<proteinExistence type="predicted"/>
<evidence type="ECO:0008006" key="3">
    <source>
        <dbReference type="Google" id="ProtNLM"/>
    </source>
</evidence>
<organism evidence="1 2">
    <name type="scientific">Favolaschia claudopus</name>
    <dbReference type="NCBI Taxonomy" id="2862362"/>
    <lineage>
        <taxon>Eukaryota</taxon>
        <taxon>Fungi</taxon>
        <taxon>Dikarya</taxon>
        <taxon>Basidiomycota</taxon>
        <taxon>Agaricomycotina</taxon>
        <taxon>Agaricomycetes</taxon>
        <taxon>Agaricomycetidae</taxon>
        <taxon>Agaricales</taxon>
        <taxon>Marasmiineae</taxon>
        <taxon>Mycenaceae</taxon>
        <taxon>Favolaschia</taxon>
    </lineage>
</organism>
<comment type="caution">
    <text evidence="1">The sequence shown here is derived from an EMBL/GenBank/DDBJ whole genome shotgun (WGS) entry which is preliminary data.</text>
</comment>
<dbReference type="AlphaFoldDB" id="A0AAW0DBS1"/>
<reference evidence="1 2" key="1">
    <citation type="journal article" date="2024" name="J Genomics">
        <title>Draft genome sequencing and assembly of Favolaschia claudopus CIRM-BRFM 2984 isolated from oak limbs.</title>
        <authorList>
            <person name="Navarro D."/>
            <person name="Drula E."/>
            <person name="Chaduli D."/>
            <person name="Cazenave R."/>
            <person name="Ahrendt S."/>
            <person name="Wang J."/>
            <person name="Lipzen A."/>
            <person name="Daum C."/>
            <person name="Barry K."/>
            <person name="Grigoriev I.V."/>
            <person name="Favel A."/>
            <person name="Rosso M.N."/>
            <person name="Martin F."/>
        </authorList>
    </citation>
    <scope>NUCLEOTIDE SEQUENCE [LARGE SCALE GENOMIC DNA]</scope>
    <source>
        <strain evidence="1 2">CIRM-BRFM 2984</strain>
    </source>
</reference>
<accession>A0AAW0DBS1</accession>
<sequence length="437" mass="49805">MSLAGSPFADRLNTNYVPSDAEIPEIRSSLVGPEAELVRLEAEIELTENVLKQLKARRTSLKEPIDAHKALISPVRRLPEDILEEIFSSCLPSNHNALMDSAEAPLLLGRICRVWRRVAYSTPRLWSSIHIPGSFGASPLVLTNLSKQVEAWLERSAACALSVSLSIFVPSSRSCPHQRQLVSHVFSASRHALGSLLQLGAEDLPRLQRIYIDALFDQSSSVMNVIQLPTLTEVSLRLSSTEGPLSFPLQWSKLTRLRFEWCFKDARIFLHCEFRITVETERTAEDEEPFADASIHLPHIQTFILTGQIMIHKWTQKFVTPMLRHLQIGNADPRDTHDVETRMIARIDPRFFTTTSLQEFLQCFPTISHLHLQNGLIRARIAVQKFEFQFGREMEVDILPELEAYISLGLQVTLRYPPSRWIKFNARKGLWITQQNL</sequence>
<keyword evidence="2" id="KW-1185">Reference proteome</keyword>
<dbReference type="EMBL" id="JAWWNJ010000009">
    <property type="protein sequence ID" value="KAK7048061.1"/>
    <property type="molecule type" value="Genomic_DNA"/>
</dbReference>
<gene>
    <name evidence="1" type="ORF">R3P38DRAFT_3307022</name>
</gene>
<dbReference type="Proteomes" id="UP001362999">
    <property type="component" value="Unassembled WGS sequence"/>
</dbReference>
<dbReference type="Gene3D" id="1.20.1280.50">
    <property type="match status" value="1"/>
</dbReference>
<protein>
    <recommendedName>
        <fullName evidence="3">F-box domain-containing protein</fullName>
    </recommendedName>
</protein>
<name>A0AAW0DBS1_9AGAR</name>
<evidence type="ECO:0000313" key="2">
    <source>
        <dbReference type="Proteomes" id="UP001362999"/>
    </source>
</evidence>
<evidence type="ECO:0000313" key="1">
    <source>
        <dbReference type="EMBL" id="KAK7048061.1"/>
    </source>
</evidence>